<dbReference type="Proteomes" id="UP000070544">
    <property type="component" value="Unassembled WGS sequence"/>
</dbReference>
<keyword evidence="3" id="KW-1185">Reference proteome</keyword>
<keyword evidence="1" id="KW-1133">Transmembrane helix</keyword>
<dbReference type="EMBL" id="KQ965850">
    <property type="protein sequence ID" value="KXS09750.1"/>
    <property type="molecule type" value="Genomic_DNA"/>
</dbReference>
<gene>
    <name evidence="2" type="ORF">M427DRAFT_149470</name>
</gene>
<feature type="transmembrane region" description="Helical" evidence="1">
    <location>
        <begin position="43"/>
        <end position="60"/>
    </location>
</feature>
<evidence type="ECO:0000313" key="3">
    <source>
        <dbReference type="Proteomes" id="UP000070544"/>
    </source>
</evidence>
<name>A0A138ZZ32_GONPJ</name>
<feature type="transmembrane region" description="Helical" evidence="1">
    <location>
        <begin position="67"/>
        <end position="85"/>
    </location>
</feature>
<keyword evidence="1" id="KW-0812">Transmembrane</keyword>
<evidence type="ECO:0000313" key="2">
    <source>
        <dbReference type="EMBL" id="KXS09750.1"/>
    </source>
</evidence>
<reference evidence="2 3" key="1">
    <citation type="journal article" date="2015" name="Genome Biol. Evol.">
        <title>Phylogenomic analyses indicate that early fungi evolved digesting cell walls of algal ancestors of land plants.</title>
        <authorList>
            <person name="Chang Y."/>
            <person name="Wang S."/>
            <person name="Sekimoto S."/>
            <person name="Aerts A.L."/>
            <person name="Choi C."/>
            <person name="Clum A."/>
            <person name="LaButti K.M."/>
            <person name="Lindquist E.A."/>
            <person name="Yee Ngan C."/>
            <person name="Ohm R.A."/>
            <person name="Salamov A.A."/>
            <person name="Grigoriev I.V."/>
            <person name="Spatafora J.W."/>
            <person name="Berbee M.L."/>
        </authorList>
    </citation>
    <scope>NUCLEOTIDE SEQUENCE [LARGE SCALE GENOMIC DNA]</scope>
    <source>
        <strain evidence="2 3">JEL478</strain>
    </source>
</reference>
<accession>A0A138ZZ32</accession>
<organism evidence="2 3">
    <name type="scientific">Gonapodya prolifera (strain JEL478)</name>
    <name type="common">Monoblepharis prolifera</name>
    <dbReference type="NCBI Taxonomy" id="1344416"/>
    <lineage>
        <taxon>Eukaryota</taxon>
        <taxon>Fungi</taxon>
        <taxon>Fungi incertae sedis</taxon>
        <taxon>Chytridiomycota</taxon>
        <taxon>Chytridiomycota incertae sedis</taxon>
        <taxon>Monoblepharidomycetes</taxon>
        <taxon>Monoblepharidales</taxon>
        <taxon>Gonapodyaceae</taxon>
        <taxon>Gonapodya</taxon>
    </lineage>
</organism>
<evidence type="ECO:0008006" key="4">
    <source>
        <dbReference type="Google" id="ProtNLM"/>
    </source>
</evidence>
<evidence type="ECO:0000256" key="1">
    <source>
        <dbReference type="SAM" id="Phobius"/>
    </source>
</evidence>
<sequence length="167" mass="18354">MELPPELSRIAAAFSPDGFYIAVEELRRDANAFMGVVRWRHPLVASMVVLHLSILAGIVWMRRRENVQVGLMMCVGALAAASPFLSAQLAKTLPSIVVDAGKPGSRSHAAAIDAWVGFLWSVPLMLEMVVIVMSLFSIVLATMRDLRVRKERAKSRVRGKTGEVKVD</sequence>
<feature type="transmembrane region" description="Helical" evidence="1">
    <location>
        <begin position="124"/>
        <end position="143"/>
    </location>
</feature>
<protein>
    <recommendedName>
        <fullName evidence="4">Transmembrane protein 18</fullName>
    </recommendedName>
</protein>
<keyword evidence="1" id="KW-0472">Membrane</keyword>
<dbReference type="AlphaFoldDB" id="A0A138ZZ32"/>
<proteinExistence type="predicted"/>